<dbReference type="FunFam" id="2.60.120.260:FF:000021">
    <property type="entry name" value="Beta-galactosidase"/>
    <property type="match status" value="1"/>
</dbReference>
<comment type="similarity">
    <text evidence="1 7">Belongs to the glycosyl hydrolase 35 family.</text>
</comment>
<dbReference type="InterPro" id="IPR048912">
    <property type="entry name" value="BetaGal1-like_ABD1"/>
</dbReference>
<dbReference type="Pfam" id="PF21467">
    <property type="entry name" value="BetaGal_gal-bd"/>
    <property type="match status" value="1"/>
</dbReference>
<keyword evidence="8" id="KW-0812">Transmembrane</keyword>
<dbReference type="FunFam" id="3.20.20.80:FF:000017">
    <property type="entry name" value="Beta-galactosidase"/>
    <property type="match status" value="1"/>
</dbReference>
<reference evidence="12" key="1">
    <citation type="submission" date="2021-05" db="EMBL/GenBank/DDBJ databases">
        <authorList>
            <person name="Alioto T."/>
            <person name="Alioto T."/>
            <person name="Gomez Garrido J."/>
        </authorList>
    </citation>
    <scope>NUCLEOTIDE SEQUENCE</scope>
</reference>
<dbReference type="PIRSF" id="PIRSF006336">
    <property type="entry name" value="B-gal"/>
    <property type="match status" value="1"/>
</dbReference>
<dbReference type="InterPro" id="IPR001944">
    <property type="entry name" value="Glycoside_Hdrlase_35"/>
</dbReference>
<protein>
    <submittedName>
        <fullName evidence="12">Beta-galactosidase</fullName>
    </submittedName>
</protein>
<feature type="active site" description="Proton donor" evidence="6">
    <location>
        <position position="234"/>
    </location>
</feature>
<evidence type="ECO:0000259" key="11">
    <source>
        <dbReference type="Pfam" id="PF21467"/>
    </source>
</evidence>
<keyword evidence="8" id="KW-0472">Membrane</keyword>
<evidence type="ECO:0000256" key="4">
    <source>
        <dbReference type="ARBA" id="ARBA00023180"/>
    </source>
</evidence>
<evidence type="ECO:0000256" key="7">
    <source>
        <dbReference type="RuleBase" id="RU003679"/>
    </source>
</evidence>
<organism evidence="12">
    <name type="scientific">Cacopsylla melanoneura</name>
    <dbReference type="NCBI Taxonomy" id="428564"/>
    <lineage>
        <taxon>Eukaryota</taxon>
        <taxon>Metazoa</taxon>
        <taxon>Ecdysozoa</taxon>
        <taxon>Arthropoda</taxon>
        <taxon>Hexapoda</taxon>
        <taxon>Insecta</taxon>
        <taxon>Pterygota</taxon>
        <taxon>Neoptera</taxon>
        <taxon>Paraneoptera</taxon>
        <taxon>Hemiptera</taxon>
        <taxon>Sternorrhyncha</taxon>
        <taxon>Psylloidea</taxon>
        <taxon>Psyllidae</taxon>
        <taxon>Psyllinae</taxon>
        <taxon>Cacopsylla</taxon>
    </lineage>
</organism>
<evidence type="ECO:0000259" key="10">
    <source>
        <dbReference type="Pfam" id="PF21317"/>
    </source>
</evidence>
<dbReference type="EMBL" id="HBUF01021158">
    <property type="protein sequence ID" value="CAG6611273.1"/>
    <property type="molecule type" value="Transcribed_RNA"/>
</dbReference>
<evidence type="ECO:0000256" key="2">
    <source>
        <dbReference type="ARBA" id="ARBA00022729"/>
    </source>
</evidence>
<dbReference type="SUPFAM" id="SSF49785">
    <property type="entry name" value="Galactose-binding domain-like"/>
    <property type="match status" value="1"/>
</dbReference>
<feature type="domain" description="Glycoside hydrolase 35 catalytic" evidence="9">
    <location>
        <begin position="85"/>
        <end position="402"/>
    </location>
</feature>
<keyword evidence="3" id="KW-0378">Hydrolase</keyword>
<dbReference type="Gene3D" id="2.60.120.260">
    <property type="entry name" value="Galactose-binding domain-like"/>
    <property type="match status" value="2"/>
</dbReference>
<keyword evidence="5" id="KW-0326">Glycosidase</keyword>
<keyword evidence="2" id="KW-0732">Signal</keyword>
<evidence type="ECO:0000313" key="12">
    <source>
        <dbReference type="EMBL" id="CAG6611269.1"/>
    </source>
</evidence>
<dbReference type="InterPro" id="IPR048913">
    <property type="entry name" value="BetaGal_gal-bd"/>
</dbReference>
<feature type="domain" description="Beta-galactosidase galactose-binding" evidence="11">
    <location>
        <begin position="580"/>
        <end position="640"/>
    </location>
</feature>
<evidence type="ECO:0000256" key="5">
    <source>
        <dbReference type="ARBA" id="ARBA00023295"/>
    </source>
</evidence>
<evidence type="ECO:0000256" key="3">
    <source>
        <dbReference type="ARBA" id="ARBA00022801"/>
    </source>
</evidence>
<feature type="active site" description="Nucleophile" evidence="6">
    <location>
        <position position="312"/>
    </location>
</feature>
<evidence type="ECO:0000256" key="8">
    <source>
        <dbReference type="SAM" id="Phobius"/>
    </source>
</evidence>
<dbReference type="Gene3D" id="3.20.20.80">
    <property type="entry name" value="Glycosidases"/>
    <property type="match status" value="1"/>
</dbReference>
<dbReference type="SUPFAM" id="SSF51445">
    <property type="entry name" value="(Trans)glycosidases"/>
    <property type="match status" value="1"/>
</dbReference>
<dbReference type="GO" id="GO:0005975">
    <property type="term" value="P:carbohydrate metabolic process"/>
    <property type="evidence" value="ECO:0007669"/>
    <property type="project" value="InterPro"/>
</dbReference>
<evidence type="ECO:0000256" key="1">
    <source>
        <dbReference type="ARBA" id="ARBA00009809"/>
    </source>
</evidence>
<dbReference type="PANTHER" id="PTHR23421">
    <property type="entry name" value="BETA-GALACTOSIDASE RELATED"/>
    <property type="match status" value="1"/>
</dbReference>
<name>A0A8D8LJF2_9HEMI</name>
<keyword evidence="4" id="KW-0325">Glycoprotein</keyword>
<evidence type="ECO:0000256" key="6">
    <source>
        <dbReference type="PIRSR" id="PIRSR006336-1"/>
    </source>
</evidence>
<dbReference type="GO" id="GO:0004565">
    <property type="term" value="F:beta-galactosidase activity"/>
    <property type="evidence" value="ECO:0007669"/>
    <property type="project" value="InterPro"/>
</dbReference>
<dbReference type="InterPro" id="IPR017853">
    <property type="entry name" value="GH"/>
</dbReference>
<dbReference type="Pfam" id="PF21317">
    <property type="entry name" value="BetaGal_ABD_1"/>
    <property type="match status" value="1"/>
</dbReference>
<accession>A0A8D8LJF2</accession>
<keyword evidence="8" id="KW-1133">Transmembrane helix</keyword>
<dbReference type="EMBL" id="HBUF01021156">
    <property type="protein sequence ID" value="CAG6611269.1"/>
    <property type="molecule type" value="Transcribed_RNA"/>
</dbReference>
<dbReference type="AlphaFoldDB" id="A0A8D8LJF2"/>
<sequence>MIFFPKNKYLNDFFSTNKKCFAMNLFLTDATFVAILLSLFFSCNRNVSSQNGTNELIAGVNQNVLINAELSTSQRKFEIDYENDTFVKDGQPFRYVSGSFHYFRTPRYYWQDRLRKIRAAGLNAVSTYVEWSFHEPSPGQFQFTGDADLEYFLELAYQEDLLVLFRPGPYICAERDFGGLPYWLLNIKPNISLRSSDEVYQHYVNKWFAQLFPRITRFLYGNGGPIILVQVENEAGSYTCDKNHMIWLRDQIKYYVRDNAVLYTTDGAGTGFLKCTVPGVYATVDFGSGGSVSNAFAAMRTVSPHGPLVNSEFYPGWLTHWGEKIATVDSDAVVKTLRTMLEMKANVNFYMFYGGTNFGFSAGANAGAVDTFGADLTSYDYDAPLTEAGDATKKYFAIRDVVLEYLPHPPLPPPKPSPKADYGKLTVYPVASIFDPITQVVPPLQSPIPLSFEALDQAFGFVLYETIIPEGSELLDPAFLQVPGLRDRAQVFIDEKLVVTLYRNKLTSAPLSIRANQKLSLLVENMGRINYGKLLHDPKGILSDVLLDSRPISPWSITQFPLSNLSWVESATTTNVTQTPLFYTATFTLNKEHPKPLDGYIDMNNWSKGVVFINEHNLGRYWSTMGPQLTLYLPAPYIKPYPEVNRLTIFELQRAPSDLVVNFVTSPIFRARAFASKTWNIQNPN</sequence>
<dbReference type="EMBL" id="HBUF01021159">
    <property type="protein sequence ID" value="CAG6611275.1"/>
    <property type="molecule type" value="Transcribed_RNA"/>
</dbReference>
<dbReference type="EMBL" id="HBUF01021157">
    <property type="protein sequence ID" value="CAG6611271.1"/>
    <property type="molecule type" value="Transcribed_RNA"/>
</dbReference>
<dbReference type="InterPro" id="IPR031330">
    <property type="entry name" value="Gly_Hdrlase_35_cat"/>
</dbReference>
<dbReference type="PRINTS" id="PR00742">
    <property type="entry name" value="GLHYDRLASE35"/>
</dbReference>
<dbReference type="InterPro" id="IPR026283">
    <property type="entry name" value="B-gal_1-like"/>
</dbReference>
<dbReference type="InterPro" id="IPR008979">
    <property type="entry name" value="Galactose-bd-like_sf"/>
</dbReference>
<proteinExistence type="inferred from homology"/>
<feature type="transmembrane region" description="Helical" evidence="8">
    <location>
        <begin position="21"/>
        <end position="41"/>
    </location>
</feature>
<feature type="domain" description="Beta-galactosidase 1-like first all-beta" evidence="10">
    <location>
        <begin position="449"/>
        <end position="559"/>
    </location>
</feature>
<dbReference type="Pfam" id="PF01301">
    <property type="entry name" value="Glyco_hydro_35"/>
    <property type="match status" value="1"/>
</dbReference>
<evidence type="ECO:0000259" key="9">
    <source>
        <dbReference type="Pfam" id="PF01301"/>
    </source>
</evidence>